<dbReference type="GO" id="GO:0031708">
    <property type="term" value="F:endothelin B receptor binding"/>
    <property type="evidence" value="ECO:0007669"/>
    <property type="project" value="TreeGrafter"/>
</dbReference>
<feature type="domain" description="Endothelin-like toxin" evidence="12">
    <location>
        <begin position="94"/>
        <end position="115"/>
    </location>
</feature>
<comment type="caution">
    <text evidence="13">The sequence shown here is derived from an EMBL/GenBank/DDBJ whole genome shotgun (WGS) entry which is preliminary data.</text>
</comment>
<dbReference type="PRINTS" id="PR00365">
    <property type="entry name" value="ENDOTHELIN"/>
</dbReference>
<organism evidence="13 14">
    <name type="scientific">Atractosteus spatula</name>
    <name type="common">Alligator gar</name>
    <name type="synonym">Lepisosteus spatula</name>
    <dbReference type="NCBI Taxonomy" id="7917"/>
    <lineage>
        <taxon>Eukaryota</taxon>
        <taxon>Metazoa</taxon>
        <taxon>Chordata</taxon>
        <taxon>Craniata</taxon>
        <taxon>Vertebrata</taxon>
        <taxon>Euteleostomi</taxon>
        <taxon>Actinopterygii</taxon>
        <taxon>Neopterygii</taxon>
        <taxon>Holostei</taxon>
        <taxon>Semionotiformes</taxon>
        <taxon>Lepisosteidae</taxon>
        <taxon>Atractosteus</taxon>
    </lineage>
</organism>
<evidence type="ECO:0000256" key="1">
    <source>
        <dbReference type="ARBA" id="ARBA00003023"/>
    </source>
</evidence>
<dbReference type="SMART" id="SM00272">
    <property type="entry name" value="END"/>
    <property type="match status" value="2"/>
</dbReference>
<evidence type="ECO:0000256" key="5">
    <source>
        <dbReference type="ARBA" id="ARBA00022729"/>
    </source>
</evidence>
<evidence type="ECO:0000256" key="10">
    <source>
        <dbReference type="ARBA" id="ARBA00041850"/>
    </source>
</evidence>
<keyword evidence="7" id="KW-1015">Disulfide bond</keyword>
<dbReference type="PANTHER" id="PTHR13874:SF11">
    <property type="entry name" value="ENDOTHELIN-3"/>
    <property type="match status" value="1"/>
</dbReference>
<evidence type="ECO:0000256" key="4">
    <source>
        <dbReference type="ARBA" id="ARBA00022525"/>
    </source>
</evidence>
<reference evidence="13" key="1">
    <citation type="journal article" date="2021" name="Cell">
        <title>Tracing the genetic footprints of vertebrate landing in non-teleost ray-finned fishes.</title>
        <authorList>
            <person name="Bi X."/>
            <person name="Wang K."/>
            <person name="Yang L."/>
            <person name="Pan H."/>
            <person name="Jiang H."/>
            <person name="Wei Q."/>
            <person name="Fang M."/>
            <person name="Yu H."/>
            <person name="Zhu C."/>
            <person name="Cai Y."/>
            <person name="He Y."/>
            <person name="Gan X."/>
            <person name="Zeng H."/>
            <person name="Yu D."/>
            <person name="Zhu Y."/>
            <person name="Jiang H."/>
            <person name="Qiu Q."/>
            <person name="Yang H."/>
            <person name="Zhang Y.E."/>
            <person name="Wang W."/>
            <person name="Zhu M."/>
            <person name="He S."/>
            <person name="Zhang G."/>
        </authorList>
    </citation>
    <scope>NUCLEOTIDE SEQUENCE</scope>
    <source>
        <strain evidence="13">Allg_001</strain>
    </source>
</reference>
<dbReference type="PANTHER" id="PTHR13874">
    <property type="entry name" value="ENDOTHELIN"/>
    <property type="match status" value="1"/>
</dbReference>
<sequence>MANASFMDLGVWLLICVTAAFAQGSAPLKSEPSEVNLSLRTDPEAARLDVGATGYTVGPSWSSTVSVRSAPGQGSGEAECAICEKSKPRRRSKRCTCYTYKDKECVYYCHLDIIWINTPERTVPYGLSSYRGSRRARRAAELAHDTAQGPAGSLRCYCVDQSDPECAVFCSRR</sequence>
<dbReference type="PROSITE" id="PS00270">
    <property type="entry name" value="ENDOTHELIN"/>
    <property type="match status" value="2"/>
</dbReference>
<keyword evidence="14" id="KW-1185">Reference proteome</keyword>
<dbReference type="Proteomes" id="UP000736164">
    <property type="component" value="Unassembled WGS sequence"/>
</dbReference>
<dbReference type="GO" id="GO:0019229">
    <property type="term" value="P:regulation of vasoconstriction"/>
    <property type="evidence" value="ECO:0007669"/>
    <property type="project" value="InterPro"/>
</dbReference>
<feature type="domain" description="Endothelin-like toxin" evidence="12">
    <location>
        <begin position="155"/>
        <end position="173"/>
    </location>
</feature>
<gene>
    <name evidence="13" type="primary">Edn3</name>
    <name evidence="13" type="ORF">GTO95_0001004</name>
</gene>
<evidence type="ECO:0000313" key="14">
    <source>
        <dbReference type="Proteomes" id="UP000736164"/>
    </source>
</evidence>
<dbReference type="InterPro" id="IPR020475">
    <property type="entry name" value="Endothelin"/>
</dbReference>
<dbReference type="GO" id="GO:0003100">
    <property type="term" value="P:regulation of systemic arterial blood pressure by endothelin"/>
    <property type="evidence" value="ECO:0007669"/>
    <property type="project" value="TreeGrafter"/>
</dbReference>
<proteinExistence type="inferred from homology"/>
<keyword evidence="5 11" id="KW-0732">Signal</keyword>
<keyword evidence="4" id="KW-0964">Secreted</keyword>
<name>A0A8J7T5E5_ATRSP</name>
<dbReference type="GO" id="GO:0006874">
    <property type="term" value="P:intracellular calcium ion homeostasis"/>
    <property type="evidence" value="ECO:0007669"/>
    <property type="project" value="TreeGrafter"/>
</dbReference>
<comment type="similarity">
    <text evidence="3">Belongs to the endothelin/sarafotoxin family.</text>
</comment>
<feature type="chain" id="PRO_5035225217" description="Endothelin-3" evidence="11">
    <location>
        <begin position="23"/>
        <end position="173"/>
    </location>
</feature>
<feature type="non-terminal residue" evidence="13">
    <location>
        <position position="1"/>
    </location>
</feature>
<dbReference type="InterPro" id="IPR001928">
    <property type="entry name" value="Endothln-like_toxin"/>
</dbReference>
<accession>A0A8J7T5E5</accession>
<feature type="non-terminal residue" evidence="13">
    <location>
        <position position="173"/>
    </location>
</feature>
<feature type="signal peptide" evidence="11">
    <location>
        <begin position="1"/>
        <end position="22"/>
    </location>
</feature>
<dbReference type="EMBL" id="JAAWVO010000100">
    <property type="protein sequence ID" value="MBN3311419.1"/>
    <property type="molecule type" value="Genomic_DNA"/>
</dbReference>
<comment type="subcellular location">
    <subcellularLocation>
        <location evidence="2">Secreted</location>
    </subcellularLocation>
</comment>
<evidence type="ECO:0000256" key="7">
    <source>
        <dbReference type="ARBA" id="ARBA00023157"/>
    </source>
</evidence>
<evidence type="ECO:0000256" key="8">
    <source>
        <dbReference type="ARBA" id="ARBA00023322"/>
    </source>
</evidence>
<dbReference type="Pfam" id="PF00322">
    <property type="entry name" value="Endothelin"/>
    <property type="match status" value="1"/>
</dbReference>
<evidence type="ECO:0000256" key="3">
    <source>
        <dbReference type="ARBA" id="ARBA00010959"/>
    </source>
</evidence>
<protein>
    <recommendedName>
        <fullName evidence="9">Endothelin-3</fullName>
    </recommendedName>
    <alternativeName>
        <fullName evidence="10">Preproendothelin-3</fullName>
    </alternativeName>
</protein>
<keyword evidence="6" id="KW-0838">Vasoactive</keyword>
<evidence type="ECO:0000259" key="12">
    <source>
        <dbReference type="SMART" id="SM00272"/>
    </source>
</evidence>
<comment type="function">
    <text evidence="1">Endothelins are endothelium-derived vasoconstrictor peptides.</text>
</comment>
<dbReference type="GO" id="GO:0005615">
    <property type="term" value="C:extracellular space"/>
    <property type="evidence" value="ECO:0007669"/>
    <property type="project" value="TreeGrafter"/>
</dbReference>
<dbReference type="GO" id="GO:0014826">
    <property type="term" value="P:vein smooth muscle contraction"/>
    <property type="evidence" value="ECO:0007669"/>
    <property type="project" value="TreeGrafter"/>
</dbReference>
<keyword evidence="8" id="KW-0839">Vasoconstrictor</keyword>
<evidence type="ECO:0000256" key="9">
    <source>
        <dbReference type="ARBA" id="ARBA00040198"/>
    </source>
</evidence>
<dbReference type="GO" id="GO:0005179">
    <property type="term" value="F:hormone activity"/>
    <property type="evidence" value="ECO:0007669"/>
    <property type="project" value="TreeGrafter"/>
</dbReference>
<dbReference type="InterPro" id="IPR019764">
    <property type="entry name" value="Endothelin_toxin_CS"/>
</dbReference>
<evidence type="ECO:0000313" key="13">
    <source>
        <dbReference type="EMBL" id="MBN3311419.1"/>
    </source>
</evidence>
<evidence type="ECO:0000256" key="2">
    <source>
        <dbReference type="ARBA" id="ARBA00004613"/>
    </source>
</evidence>
<evidence type="ECO:0000256" key="11">
    <source>
        <dbReference type="SAM" id="SignalP"/>
    </source>
</evidence>
<evidence type="ECO:0000256" key="6">
    <source>
        <dbReference type="ARBA" id="ARBA00022858"/>
    </source>
</evidence>
<dbReference type="AlphaFoldDB" id="A0A8J7T5E5"/>